<reference evidence="1" key="1">
    <citation type="journal article" date="2015" name="Nature">
        <title>Complex archaea that bridge the gap between prokaryotes and eukaryotes.</title>
        <authorList>
            <person name="Spang A."/>
            <person name="Saw J.H."/>
            <person name="Jorgensen S.L."/>
            <person name="Zaremba-Niedzwiedzka K."/>
            <person name="Martijn J."/>
            <person name="Lind A.E."/>
            <person name="van Eijk R."/>
            <person name="Schleper C."/>
            <person name="Guy L."/>
            <person name="Ettema T.J."/>
        </authorList>
    </citation>
    <scope>NUCLEOTIDE SEQUENCE</scope>
</reference>
<gene>
    <name evidence="1" type="ORF">LCGC14_2582480</name>
</gene>
<proteinExistence type="predicted"/>
<dbReference type="AlphaFoldDB" id="A0A0F9AEG7"/>
<protein>
    <submittedName>
        <fullName evidence="1">Uncharacterized protein</fullName>
    </submittedName>
</protein>
<dbReference type="EMBL" id="LAZR01043144">
    <property type="protein sequence ID" value="KKL07790.1"/>
    <property type="molecule type" value="Genomic_DNA"/>
</dbReference>
<evidence type="ECO:0000313" key="1">
    <source>
        <dbReference type="EMBL" id="KKL07790.1"/>
    </source>
</evidence>
<accession>A0A0F9AEG7</accession>
<name>A0A0F9AEG7_9ZZZZ</name>
<feature type="non-terminal residue" evidence="1">
    <location>
        <position position="23"/>
    </location>
</feature>
<sequence>MKVGNFSKQDVYNLSRKAYNEGN</sequence>
<organism evidence="1">
    <name type="scientific">marine sediment metagenome</name>
    <dbReference type="NCBI Taxonomy" id="412755"/>
    <lineage>
        <taxon>unclassified sequences</taxon>
        <taxon>metagenomes</taxon>
        <taxon>ecological metagenomes</taxon>
    </lineage>
</organism>
<comment type="caution">
    <text evidence="1">The sequence shown here is derived from an EMBL/GenBank/DDBJ whole genome shotgun (WGS) entry which is preliminary data.</text>
</comment>